<keyword evidence="4 11" id="KW-0479">Metal-binding</keyword>
<feature type="domain" description="UBA" evidence="19">
    <location>
        <begin position="649"/>
        <end position="690"/>
    </location>
</feature>
<evidence type="ECO:0000259" key="20">
    <source>
        <dbReference type="PROSITE" id="PS50235"/>
    </source>
</evidence>
<evidence type="ECO:0000313" key="23">
    <source>
        <dbReference type="EMBL" id="RWS14390.1"/>
    </source>
</evidence>
<dbReference type="InterPro" id="IPR028889">
    <property type="entry name" value="USP"/>
</dbReference>
<accession>A0A3S3SEY9</accession>
<feature type="domain" description="UBA" evidence="19">
    <location>
        <begin position="713"/>
        <end position="753"/>
    </location>
</feature>
<dbReference type="Pfam" id="PF00627">
    <property type="entry name" value="UBA"/>
    <property type="match status" value="2"/>
</dbReference>
<evidence type="ECO:0000259" key="19">
    <source>
        <dbReference type="PROSITE" id="PS50030"/>
    </source>
</evidence>
<feature type="region of interest" description="Disordered" evidence="18">
    <location>
        <begin position="622"/>
        <end position="647"/>
    </location>
</feature>
<dbReference type="Pfam" id="PF00443">
    <property type="entry name" value="UCH"/>
    <property type="match status" value="1"/>
</dbReference>
<dbReference type="SMART" id="SM00290">
    <property type="entry name" value="ZnF_UBP"/>
    <property type="match status" value="1"/>
</dbReference>
<dbReference type="SUPFAM" id="SSF57850">
    <property type="entry name" value="RING/U-box"/>
    <property type="match status" value="1"/>
</dbReference>
<feature type="binding site" evidence="13">
    <location>
        <position position="275"/>
    </location>
    <ligand>
        <name>substrate</name>
    </ligand>
</feature>
<feature type="domain" description="UBP-type" evidence="21">
    <location>
        <begin position="191"/>
        <end position="299"/>
    </location>
</feature>
<protein>
    <recommendedName>
        <fullName evidence="11 16">Ubiquitin carboxyl-terminal hydrolase</fullName>
        <ecNumber evidence="11 16">3.4.19.12</ecNumber>
    </recommendedName>
</protein>
<feature type="binding site" evidence="14">
    <location>
        <position position="235"/>
    </location>
    <ligand>
        <name>Zn(2+)</name>
        <dbReference type="ChEBI" id="CHEBI:29105"/>
    </ligand>
</feature>
<evidence type="ECO:0000256" key="5">
    <source>
        <dbReference type="ARBA" id="ARBA00022737"/>
    </source>
</evidence>
<dbReference type="GO" id="GO:0016579">
    <property type="term" value="P:protein deubiquitination"/>
    <property type="evidence" value="ECO:0007669"/>
    <property type="project" value="InterPro"/>
</dbReference>
<dbReference type="Gene3D" id="3.90.70.10">
    <property type="entry name" value="Cysteine proteinases"/>
    <property type="match status" value="2"/>
</dbReference>
<keyword evidence="3 11" id="KW-0645">Protease</keyword>
<dbReference type="InterPro" id="IPR041432">
    <property type="entry name" value="UBP13_Znf-UBP_var"/>
</dbReference>
<dbReference type="InterPro" id="IPR050185">
    <property type="entry name" value="Ub_carboxyl-term_hydrolase"/>
</dbReference>
<evidence type="ECO:0000256" key="6">
    <source>
        <dbReference type="ARBA" id="ARBA00022771"/>
    </source>
</evidence>
<dbReference type="PROSITE" id="PS50235">
    <property type="entry name" value="USP_3"/>
    <property type="match status" value="1"/>
</dbReference>
<dbReference type="PROSITE" id="PS50271">
    <property type="entry name" value="ZF_UBP"/>
    <property type="match status" value="1"/>
</dbReference>
<feature type="binding site" evidence="14">
    <location>
        <position position="248"/>
    </location>
    <ligand>
        <name>Zn(2+)</name>
        <dbReference type="ChEBI" id="CHEBI:29105"/>
    </ligand>
</feature>
<evidence type="ECO:0000256" key="9">
    <source>
        <dbReference type="ARBA" id="ARBA00022807"/>
    </source>
</evidence>
<dbReference type="Proteomes" id="UP000285301">
    <property type="component" value="Unassembled WGS sequence"/>
</dbReference>
<evidence type="ECO:0000256" key="16">
    <source>
        <dbReference type="RuleBase" id="RU366025"/>
    </source>
</evidence>
<feature type="active site" description="Proton acceptor" evidence="12">
    <location>
        <position position="803"/>
    </location>
</feature>
<dbReference type="CDD" id="cd14386">
    <property type="entry name" value="UBA2_UBP5"/>
    <property type="match status" value="1"/>
</dbReference>
<evidence type="ECO:0000259" key="21">
    <source>
        <dbReference type="PROSITE" id="PS50271"/>
    </source>
</evidence>
<dbReference type="PROSITE" id="PS00973">
    <property type="entry name" value="USP_2"/>
    <property type="match status" value="1"/>
</dbReference>
<dbReference type="Pfam" id="PF02148">
    <property type="entry name" value="zf-UBP"/>
    <property type="match status" value="1"/>
</dbReference>
<gene>
    <name evidence="23" type="ORF">B4U79_05757</name>
    <name evidence="22" type="ORF">B4U79_07086</name>
</gene>
<keyword evidence="9 11" id="KW-0788">Thiol protease</keyword>
<evidence type="ECO:0000256" key="7">
    <source>
        <dbReference type="ARBA" id="ARBA00022786"/>
    </source>
</evidence>
<keyword evidence="5" id="KW-0677">Repeat</keyword>
<dbReference type="InterPro" id="IPR038765">
    <property type="entry name" value="Papain-like_cys_pep_sf"/>
</dbReference>
<dbReference type="FunFam" id="3.30.40.10:FF:000026">
    <property type="entry name" value="Ubiquitin carboxyl-terminal hydrolase"/>
    <property type="match status" value="1"/>
</dbReference>
<dbReference type="GO" id="GO:0006508">
    <property type="term" value="P:proteolysis"/>
    <property type="evidence" value="ECO:0007669"/>
    <property type="project" value="UniProtKB-KW"/>
</dbReference>
<evidence type="ECO:0000256" key="15">
    <source>
        <dbReference type="PROSITE-ProRule" id="PRU00502"/>
    </source>
</evidence>
<reference evidence="22 24" key="1">
    <citation type="journal article" date="2018" name="Gigascience">
        <title>Genomes of trombidid mites reveal novel predicted allergens and laterally-transferred genes associated with secondary metabolism.</title>
        <authorList>
            <person name="Dong X."/>
            <person name="Chaisiri K."/>
            <person name="Xia D."/>
            <person name="Armstrong S.D."/>
            <person name="Fang Y."/>
            <person name="Donnelly M.J."/>
            <person name="Kadowaki T."/>
            <person name="McGarry J.W."/>
            <person name="Darby A.C."/>
            <person name="Makepeace B.L."/>
        </authorList>
    </citation>
    <scope>NUCLEOTIDE SEQUENCE [LARGE SCALE GENOMIC DNA]</scope>
    <source>
        <strain evidence="22">UoL-WK</strain>
    </source>
</reference>
<evidence type="ECO:0000313" key="24">
    <source>
        <dbReference type="Proteomes" id="UP000285301"/>
    </source>
</evidence>
<comment type="caution">
    <text evidence="22">The sequence shown here is derived from an EMBL/GenBank/DDBJ whole genome shotgun (WGS) entry which is preliminary data.</text>
</comment>
<evidence type="ECO:0000256" key="4">
    <source>
        <dbReference type="ARBA" id="ARBA00022723"/>
    </source>
</evidence>
<feature type="binding site" evidence="14">
    <location>
        <position position="218"/>
    </location>
    <ligand>
        <name>Zn(2+)</name>
        <dbReference type="ChEBI" id="CHEBI:29105"/>
    </ligand>
</feature>
<dbReference type="STRING" id="1965070.A0A3S3SEY9"/>
<feature type="binding site" evidence="14">
    <location>
        <position position="215"/>
    </location>
    <ligand>
        <name>Zn(2+)</name>
        <dbReference type="ChEBI" id="CHEBI:29105"/>
    </ligand>
</feature>
<dbReference type="PANTHER" id="PTHR21646">
    <property type="entry name" value="UBIQUITIN CARBOXYL-TERMINAL HYDROLASE"/>
    <property type="match status" value="1"/>
</dbReference>
<dbReference type="SUPFAM" id="SSF46934">
    <property type="entry name" value="UBA-like"/>
    <property type="match status" value="1"/>
</dbReference>
<keyword evidence="10 11" id="KW-0862">Zinc</keyword>
<feature type="binding site" evidence="13">
    <location>
        <position position="280"/>
    </location>
    <ligand>
        <name>substrate</name>
    </ligand>
</feature>
<dbReference type="InterPro" id="IPR001607">
    <property type="entry name" value="Znf_UBP"/>
</dbReference>
<keyword evidence="7 11" id="KW-0833">Ubl conjugation pathway</keyword>
<evidence type="ECO:0000256" key="17">
    <source>
        <dbReference type="SAM" id="Coils"/>
    </source>
</evidence>
<evidence type="ECO:0000256" key="8">
    <source>
        <dbReference type="ARBA" id="ARBA00022801"/>
    </source>
</evidence>
<dbReference type="PROSITE" id="PS00972">
    <property type="entry name" value="USP_1"/>
    <property type="match status" value="1"/>
</dbReference>
<keyword evidence="6 15" id="KW-0863">Zinc-finger</keyword>
<dbReference type="CDD" id="cd02658">
    <property type="entry name" value="Peptidase_C19B"/>
    <property type="match status" value="1"/>
</dbReference>
<feature type="coiled-coil region" evidence="17">
    <location>
        <begin position="507"/>
        <end position="534"/>
    </location>
</feature>
<evidence type="ECO:0000256" key="13">
    <source>
        <dbReference type="PIRSR" id="PIRSR016308-2"/>
    </source>
</evidence>
<feature type="binding site" evidence="13">
    <location>
        <begin position="237"/>
        <end position="240"/>
    </location>
    <ligand>
        <name>substrate</name>
    </ligand>
</feature>
<evidence type="ECO:0000256" key="1">
    <source>
        <dbReference type="ARBA" id="ARBA00000707"/>
    </source>
</evidence>
<dbReference type="SMART" id="SM00165">
    <property type="entry name" value="UBA"/>
    <property type="match status" value="2"/>
</dbReference>
<feature type="binding site" evidence="13">
    <location>
        <position position="277"/>
    </location>
    <ligand>
        <name>substrate</name>
    </ligand>
</feature>
<comment type="catalytic activity">
    <reaction evidence="1 11 16">
        <text>Thiol-dependent hydrolysis of ester, thioester, amide, peptide and isopeptide bonds formed by the C-terminal Gly of ubiquitin (a 76-residue protein attached to proteins as an intracellular targeting signal).</text>
        <dbReference type="EC" id="3.4.19.12"/>
    </reaction>
</comment>
<dbReference type="EMBL" id="NCKU01000739">
    <property type="protein sequence ID" value="RWS14386.1"/>
    <property type="molecule type" value="Genomic_DNA"/>
</dbReference>
<proteinExistence type="inferred from homology"/>
<dbReference type="InterPro" id="IPR013083">
    <property type="entry name" value="Znf_RING/FYVE/PHD"/>
</dbReference>
<name>A0A3S3SEY9_9ACAR</name>
<keyword evidence="17" id="KW-0175">Coiled coil</keyword>
<evidence type="ECO:0000256" key="18">
    <source>
        <dbReference type="SAM" id="MobiDB-lite"/>
    </source>
</evidence>
<dbReference type="GO" id="GO:0004843">
    <property type="term" value="F:cysteine-type deubiquitinase activity"/>
    <property type="evidence" value="ECO:0007669"/>
    <property type="project" value="UniProtKB-UniRule"/>
</dbReference>
<comment type="similarity">
    <text evidence="2 11 16">Belongs to the peptidase C19 family.</text>
</comment>
<dbReference type="PIRSF" id="PIRSF016308">
    <property type="entry name" value="UBP"/>
    <property type="match status" value="1"/>
</dbReference>
<feature type="compositionally biased region" description="Low complexity" evidence="18">
    <location>
        <begin position="637"/>
        <end position="647"/>
    </location>
</feature>
<dbReference type="PROSITE" id="PS50030">
    <property type="entry name" value="UBA"/>
    <property type="match status" value="2"/>
</dbReference>
<evidence type="ECO:0000256" key="10">
    <source>
        <dbReference type="ARBA" id="ARBA00022833"/>
    </source>
</evidence>
<dbReference type="AlphaFoldDB" id="A0A3S3SEY9"/>
<dbReference type="InterPro" id="IPR001394">
    <property type="entry name" value="Peptidase_C19_UCH"/>
</dbReference>
<dbReference type="InterPro" id="IPR018200">
    <property type="entry name" value="USP_CS"/>
</dbReference>
<dbReference type="Gene3D" id="1.10.8.10">
    <property type="entry name" value="DNA helicase RuvA subunit, C-terminal domain"/>
    <property type="match status" value="2"/>
</dbReference>
<sequence length="841" mass="94754">MDALNKNLHLVRIPNNGDRVYKDECVYCFDTPVNSESRISNRNVIAVCLLFFANKECETGLYVCLNTFLGVGRDFVDLHYRKSGNGVFLHILRTKREKANVDCGDGESQPKKLTKLGIGIEGGLMPDSSKYDYDETCSIVIYPGFLTISLPNPKIPDIVLNSIAAIQAADSAARLEELQAAAGTWDGEKRQVSRYAENLVQLDNGVKVPPRNWKCSKCDLRENLWMNLTDGTICCGRRFFDGSGGNNHALEHYEQTKYPLAVKLGTITPKGADVYSYAEDDMVEDPYLAKHLAHFGICITQMEKSDKSMIELELDYNQRIGEWAIIQESDSVLTPLCGPGYTGLVNLGNSCYLNSVLQVLFSMEEFQNRYYPPNSIFENSAIDPTNDFNAQMAKIAYGLFSGKYSIECKRDDGLPSVDQKGIKLNMFKTLVGKGHPEFSSKRQQDAQEFFLHLINLIERNKHLTNGTNPANCLKFQFEERVECMQSHKVSYMTRTEYLIPLPIPLEKATNLKEVAEFEELKKKMEENKETVKDIVRPKIPLDACFDAFIQPEIVDDFYSTAINGKTKAMKSTKLKSFPDYLMIQLKKFTFDDNWVPKKLDVSIEVPDVIDLIRLRGTGLQPGEEKLPDFKTHHSSEENSGGNSSSSSVSFDATVLTQLCEMGFSVDACKRAMFNTQNAGVETALNWLFEHQNDSDFNSPFTQDQPAAEGTTFFPDPIALETLKSMGLPEDQAKRGLRETNNNVERAIDWIFSHQEEFASPMEVDSGMECLAAAAAVPEFNDGSEKYRLMAFISHMGSSTMCGHYVCHIFKDGKWVIFNDNKVALSEHPPKDLAYLYLYKRI</sequence>
<evidence type="ECO:0000256" key="12">
    <source>
        <dbReference type="PIRSR" id="PIRSR016308-1"/>
    </source>
</evidence>
<dbReference type="Gene3D" id="3.30.40.10">
    <property type="entry name" value="Zinc/RING finger domain, C3HC4 (zinc finger)"/>
    <property type="match status" value="2"/>
</dbReference>
<dbReference type="Pfam" id="PF17807">
    <property type="entry name" value="zf-UBP_var"/>
    <property type="match status" value="2"/>
</dbReference>
<dbReference type="EC" id="3.4.19.12" evidence="11 16"/>
<dbReference type="EMBL" id="NCKU01000736">
    <property type="protein sequence ID" value="RWS14390.1"/>
    <property type="molecule type" value="Genomic_DNA"/>
</dbReference>
<dbReference type="GO" id="GO:0008270">
    <property type="term" value="F:zinc ion binding"/>
    <property type="evidence" value="ECO:0007669"/>
    <property type="project" value="UniProtKB-UniRule"/>
</dbReference>
<evidence type="ECO:0000256" key="11">
    <source>
        <dbReference type="PIRNR" id="PIRNR016308"/>
    </source>
</evidence>
<dbReference type="OrthoDB" id="361536at2759"/>
<dbReference type="SUPFAM" id="SSF54001">
    <property type="entry name" value="Cysteine proteinases"/>
    <property type="match status" value="1"/>
</dbReference>
<evidence type="ECO:0000256" key="3">
    <source>
        <dbReference type="ARBA" id="ARBA00022670"/>
    </source>
</evidence>
<dbReference type="InterPro" id="IPR015940">
    <property type="entry name" value="UBA"/>
</dbReference>
<organism evidence="22 24">
    <name type="scientific">Dinothrombium tinctorium</name>
    <dbReference type="NCBI Taxonomy" id="1965070"/>
    <lineage>
        <taxon>Eukaryota</taxon>
        <taxon>Metazoa</taxon>
        <taxon>Ecdysozoa</taxon>
        <taxon>Arthropoda</taxon>
        <taxon>Chelicerata</taxon>
        <taxon>Arachnida</taxon>
        <taxon>Acari</taxon>
        <taxon>Acariformes</taxon>
        <taxon>Trombidiformes</taxon>
        <taxon>Prostigmata</taxon>
        <taxon>Anystina</taxon>
        <taxon>Parasitengona</taxon>
        <taxon>Trombidioidea</taxon>
        <taxon>Trombidiidae</taxon>
        <taxon>Dinothrombium</taxon>
    </lineage>
</organism>
<keyword evidence="8 11" id="KW-0378">Hydrolase</keyword>
<evidence type="ECO:0000256" key="14">
    <source>
        <dbReference type="PIRSR" id="PIRSR016308-3"/>
    </source>
</evidence>
<dbReference type="CDD" id="cd14294">
    <property type="entry name" value="UBA1_UBP5_like"/>
    <property type="match status" value="1"/>
</dbReference>
<evidence type="ECO:0000313" key="22">
    <source>
        <dbReference type="EMBL" id="RWS14386.1"/>
    </source>
</evidence>
<evidence type="ECO:0000256" key="2">
    <source>
        <dbReference type="ARBA" id="ARBA00009085"/>
    </source>
</evidence>
<feature type="active site" description="Nucleophile" evidence="12">
    <location>
        <position position="351"/>
    </location>
</feature>
<dbReference type="InterPro" id="IPR009060">
    <property type="entry name" value="UBA-like_sf"/>
</dbReference>
<feature type="binding site" evidence="13">
    <location>
        <position position="225"/>
    </location>
    <ligand>
        <name>substrate</name>
    </ligand>
</feature>
<keyword evidence="24" id="KW-1185">Reference proteome</keyword>
<reference evidence="22" key="2">
    <citation type="submission" date="2018-11" db="EMBL/GenBank/DDBJ databases">
        <title>Trombidioid mite genomics.</title>
        <authorList>
            <person name="Dong X."/>
        </authorList>
    </citation>
    <scope>NUCLEOTIDE SEQUENCE</scope>
    <source>
        <strain evidence="22">UoL-WK</strain>
    </source>
</reference>
<feature type="compositionally biased region" description="Basic and acidic residues" evidence="18">
    <location>
        <begin position="622"/>
        <end position="636"/>
    </location>
</feature>
<feature type="domain" description="USP" evidence="20">
    <location>
        <begin position="342"/>
        <end position="841"/>
    </location>
</feature>
<dbReference type="PANTHER" id="PTHR21646:SF10">
    <property type="entry name" value="UBIQUITIN CARBOXYL-TERMINAL HYDROLASE 14"/>
    <property type="match status" value="1"/>
</dbReference>
<dbReference type="InterPro" id="IPR016652">
    <property type="entry name" value="Ubiquitinyl_hydrolase"/>
</dbReference>